<name>Q8SCH7_9VIRU</name>
<dbReference type="KEGG" id="vg:935255"/>
<proteinExistence type="predicted"/>
<keyword evidence="2" id="KW-1185">Reference proteome</keyword>
<evidence type="ECO:0000313" key="2">
    <source>
        <dbReference type="Proteomes" id="UP000001707"/>
    </source>
</evidence>
<accession>Q8SCH7</accession>
<dbReference type="EMBL" id="AF428260">
    <property type="protein sequence ID" value="AAL91702.1"/>
    <property type="molecule type" value="Genomic_DNA"/>
</dbReference>
<organism evidence="1 2">
    <name type="scientific">Propionibacterium phage B5</name>
    <dbReference type="NCBI Taxonomy" id="189836"/>
    <lineage>
        <taxon>Viruses</taxon>
        <taxon>Monodnaviria</taxon>
        <taxon>Loebvirae</taxon>
        <taxon>Hofneiviricota</taxon>
        <taxon>Faserviricetes</taxon>
        <taxon>Tubulavirales</taxon>
        <taxon>Paulinoviridae</taxon>
        <taxon>Bifilivirus</taxon>
        <taxon>Bifilivirus B5</taxon>
    </lineage>
</organism>
<sequence length="405" mass="44763">MWYQHMSQTSTIIHADGSNRRRRVRWSARRTLWTGSGLQRVRNCGRVPRSLSSGVAIMVRRDSSTGNVIDAGYSGLQHCNSVWACPVCAAQIASQRQMLVSEVLSRWHARGGRAMMITLTVRHDRTQSLKIVWDAVAKGWSKATNGRSWDVLGSLFGVDGRLPWLRFVEVTHGKSGWHVHVHALVLLGEGARGREADAVEQIRARMWGSWNRAVVRQGLKSGLESLSEAHLIEPDAGDGLGGLAAYFSKAAFELTLGGATKAAQGDNCTPFEILRLLTGDLNGEVGLRLSGKERTRLWRVWHEWEEFSSGRRQMGVSKGLFDMLGLDSSWTPSDDEIIEDNDLDGDELFVIGHEEWTALRDRGLALDVLEAVAGDLEKQEAERVLVAALGLQPARAVIDRLARGA</sequence>
<dbReference type="RefSeq" id="NP_604429.1">
    <property type="nucleotide sequence ID" value="NC_003460.1"/>
</dbReference>
<protein>
    <submittedName>
        <fullName evidence="1">Orf9</fullName>
    </submittedName>
</protein>
<dbReference type="GeneID" id="935255"/>
<dbReference type="Proteomes" id="UP000001707">
    <property type="component" value="Segment"/>
</dbReference>
<reference evidence="1 2" key="1">
    <citation type="journal article" date="2002" name="J. Bacteriol.">
        <title>Filamentous phage active on the gram-positive bacterium Propionibacterium freudenreichii.</title>
        <authorList>
            <person name="Chopin M.C."/>
            <person name="Rouault A."/>
            <person name="Ehrlich S.D."/>
            <person name="Gautier M."/>
        </authorList>
    </citation>
    <scope>NUCLEOTIDE SEQUENCE</scope>
</reference>
<evidence type="ECO:0000313" key="1">
    <source>
        <dbReference type="EMBL" id="AAL91702.1"/>
    </source>
</evidence>